<keyword evidence="5" id="KW-0472">Membrane</keyword>
<keyword evidence="3" id="KW-0408">Iron</keyword>
<feature type="compositionally biased region" description="Polar residues" evidence="4">
    <location>
        <begin position="558"/>
        <end position="568"/>
    </location>
</feature>
<evidence type="ECO:0000256" key="3">
    <source>
        <dbReference type="ARBA" id="ARBA00023004"/>
    </source>
</evidence>
<keyword evidence="5" id="KW-1133">Transmembrane helix</keyword>
<feature type="region of interest" description="Disordered" evidence="4">
    <location>
        <begin position="597"/>
        <end position="645"/>
    </location>
</feature>
<evidence type="ECO:0000256" key="5">
    <source>
        <dbReference type="SAM" id="Phobius"/>
    </source>
</evidence>
<keyword evidence="5" id="KW-0812">Transmembrane</keyword>
<evidence type="ECO:0000259" key="6">
    <source>
        <dbReference type="Pfam" id="PF24981"/>
    </source>
</evidence>
<dbReference type="InterPro" id="IPR056737">
    <property type="entry name" value="Beta-prop_ATRN-MKLN-like"/>
</dbReference>
<dbReference type="STRING" id="38488.A0A4Y8CLL6"/>
<dbReference type="OrthoDB" id="10251809at2759"/>
<dbReference type="PANTHER" id="PTHR47435">
    <property type="entry name" value="KELCH REPEAT PROTEIN (AFU_ORTHOLOGUE AFUA_5G12780)"/>
    <property type="match status" value="1"/>
</dbReference>
<dbReference type="InterPro" id="IPR015915">
    <property type="entry name" value="Kelch-typ_b-propeller"/>
</dbReference>
<sequence>MASSLRLSRRRQCSSSLLPFWGGQLTGSMSAILVILLCLVQPSWQQKDPLNDFCRRWGHQTTVFDRQLLIDGGMLDWNPLSQNPANYSNSWLLYNDLDTSPAGPGMPQLHANLSKNASIPNVSGGVLWGDEVNKRFYLFGGDNFGSSPSSPNLYSYDLLYNQWENFGSPNNGVTSVSYGMGVGISDLGQGYMLGGWQSNASIPGWTGPPLATSGLIKYDYQYETWTNNTGPDQIGRAEGAMVYLPASRTGVLVYFGGIRTPYNNETVVSSPMNQIHIYDIQSSQWYTQNATGDIPGDRRRFCAGATWAADQSSYNIYMYGGAGFGANSSGYDDLYILSLPSFTWIKWWENSPSSARPHNMLSCNVVNGAQMLIVGGSFPKDQSTCDSPPSWGTHNVDLNEPAPGQASFNPWNTYQPNLTSYAVPSAIISVVGGSPTGGATMQAPSTGFQNSDLSVYFAQKASAVNRTPTRAITTATASSTSNPSANRLGPGAIVGIVVGVVVVIAGLLVACFCIFRIRIIRAHVPEVSAPIVPAYGSGIASKMYPQRPDRSYDPQNPHIAQQRSTSAYQVLPSHAPPDAVELSGTNSSLGNYTTVNADRNSVYNPNPDGVPPYTNAWHNPNSPPQDQKSFSPTSQHNQFSPVPTELDGESAIFSASPTPTYSTLGRMTSKKITPIHETYYSS</sequence>
<dbReference type="SUPFAM" id="SSF117281">
    <property type="entry name" value="Kelch motif"/>
    <property type="match status" value="1"/>
</dbReference>
<keyword evidence="2" id="KW-0677">Repeat</keyword>
<evidence type="ECO:0000256" key="2">
    <source>
        <dbReference type="ARBA" id="ARBA00022737"/>
    </source>
</evidence>
<dbReference type="Pfam" id="PF24981">
    <property type="entry name" value="Beta-prop_ATRN-LZTR1"/>
    <property type="match status" value="1"/>
</dbReference>
<reference evidence="7 8" key="1">
    <citation type="submission" date="2017-11" db="EMBL/GenBank/DDBJ databases">
        <title>Comparative genomics of Botrytis spp.</title>
        <authorList>
            <person name="Valero-Jimenez C.A."/>
            <person name="Tapia P."/>
            <person name="Veloso J."/>
            <person name="Silva-Moreno E."/>
            <person name="Staats M."/>
            <person name="Valdes J.H."/>
            <person name="Van Kan J.A.L."/>
        </authorList>
    </citation>
    <scope>NUCLEOTIDE SEQUENCE [LARGE SCALE GENOMIC DNA]</scope>
    <source>
        <strain evidence="7 8">MUCL2830</strain>
    </source>
</reference>
<name>A0A4Y8CLL6_9HELO</name>
<dbReference type="Proteomes" id="UP000297299">
    <property type="component" value="Unassembled WGS sequence"/>
</dbReference>
<dbReference type="Gene3D" id="2.120.10.80">
    <property type="entry name" value="Kelch-type beta propeller"/>
    <property type="match status" value="2"/>
</dbReference>
<feature type="transmembrane region" description="Helical" evidence="5">
    <location>
        <begin position="492"/>
        <end position="515"/>
    </location>
</feature>
<protein>
    <recommendedName>
        <fullName evidence="6">Attractin/MKLN-like beta-propeller domain-containing protein</fullName>
    </recommendedName>
</protein>
<feature type="region of interest" description="Disordered" evidence="4">
    <location>
        <begin position="544"/>
        <end position="569"/>
    </location>
</feature>
<evidence type="ECO:0000313" key="7">
    <source>
        <dbReference type="EMBL" id="TEY36306.1"/>
    </source>
</evidence>
<organism evidence="7 8">
    <name type="scientific">Botryotinia calthae</name>
    <dbReference type="NCBI Taxonomy" id="38488"/>
    <lineage>
        <taxon>Eukaryota</taxon>
        <taxon>Fungi</taxon>
        <taxon>Dikarya</taxon>
        <taxon>Ascomycota</taxon>
        <taxon>Pezizomycotina</taxon>
        <taxon>Leotiomycetes</taxon>
        <taxon>Helotiales</taxon>
        <taxon>Sclerotiniaceae</taxon>
        <taxon>Botryotinia</taxon>
    </lineage>
</organism>
<feature type="compositionally biased region" description="Polar residues" evidence="4">
    <location>
        <begin position="616"/>
        <end position="641"/>
    </location>
</feature>
<feature type="domain" description="Attractin/MKLN-like beta-propeller" evidence="6">
    <location>
        <begin position="136"/>
        <end position="384"/>
    </location>
</feature>
<evidence type="ECO:0000256" key="4">
    <source>
        <dbReference type="SAM" id="MobiDB-lite"/>
    </source>
</evidence>
<dbReference type="AlphaFoldDB" id="A0A4Y8CLL6"/>
<proteinExistence type="predicted"/>
<keyword evidence="8" id="KW-1185">Reference proteome</keyword>
<gene>
    <name evidence="7" type="ORF">BOTCAL_0560g00060</name>
</gene>
<keyword evidence="1" id="KW-0880">Kelch repeat</keyword>
<dbReference type="GO" id="GO:0019760">
    <property type="term" value="P:glucosinolate metabolic process"/>
    <property type="evidence" value="ECO:0007669"/>
    <property type="project" value="UniProtKB-ARBA"/>
</dbReference>
<comment type="caution">
    <text evidence="7">The sequence shown here is derived from an EMBL/GenBank/DDBJ whole genome shotgun (WGS) entry which is preliminary data.</text>
</comment>
<evidence type="ECO:0000256" key="1">
    <source>
        <dbReference type="ARBA" id="ARBA00022441"/>
    </source>
</evidence>
<accession>A0A4Y8CLL6</accession>
<dbReference type="EMBL" id="PHWZ01000558">
    <property type="protein sequence ID" value="TEY36306.1"/>
    <property type="molecule type" value="Genomic_DNA"/>
</dbReference>
<dbReference type="PANTHER" id="PTHR47435:SF4">
    <property type="entry name" value="KELCH REPEAT PROTEIN (AFU_ORTHOLOGUE AFUA_5G12780)"/>
    <property type="match status" value="1"/>
</dbReference>
<evidence type="ECO:0000313" key="8">
    <source>
        <dbReference type="Proteomes" id="UP000297299"/>
    </source>
</evidence>